<organism evidence="10">
    <name type="scientific">Streptomyces sp. R33</name>
    <dbReference type="NCBI Taxonomy" id="3238629"/>
    <lineage>
        <taxon>Bacteria</taxon>
        <taxon>Bacillati</taxon>
        <taxon>Actinomycetota</taxon>
        <taxon>Actinomycetes</taxon>
        <taxon>Kitasatosporales</taxon>
        <taxon>Streptomycetaceae</taxon>
        <taxon>Streptomyces</taxon>
    </lineage>
</organism>
<evidence type="ECO:0000259" key="9">
    <source>
        <dbReference type="Pfam" id="PF00089"/>
    </source>
</evidence>
<keyword evidence="4 7" id="KW-0378">Hydrolase</keyword>
<evidence type="ECO:0000256" key="6">
    <source>
        <dbReference type="PIRSR" id="PIRSR608256-1"/>
    </source>
</evidence>
<dbReference type="Pfam" id="PF00089">
    <property type="entry name" value="Trypsin"/>
    <property type="match status" value="1"/>
</dbReference>
<evidence type="ECO:0000313" key="10">
    <source>
        <dbReference type="EMBL" id="XDV65624.1"/>
    </source>
</evidence>
<dbReference type="PROSITE" id="PS00134">
    <property type="entry name" value="TRYPSIN_HIS"/>
    <property type="match status" value="1"/>
</dbReference>
<dbReference type="SUPFAM" id="SSF50494">
    <property type="entry name" value="Trypsin-like serine proteases"/>
    <property type="match status" value="1"/>
</dbReference>
<dbReference type="InterPro" id="IPR008256">
    <property type="entry name" value="Peptidase_S1B"/>
</dbReference>
<dbReference type="EC" id="3.4.21.-" evidence="7"/>
<name>A0AB39Y6Y5_9ACTN</name>
<gene>
    <name evidence="10" type="ORF">AB5J51_23100</name>
</gene>
<evidence type="ECO:0000256" key="2">
    <source>
        <dbReference type="ARBA" id="ARBA00022670"/>
    </source>
</evidence>
<dbReference type="InterPro" id="IPR050966">
    <property type="entry name" value="Glutamyl_endopeptidase"/>
</dbReference>
<feature type="active site" description="Charge relay system" evidence="6">
    <location>
        <position position="166"/>
    </location>
</feature>
<feature type="domain" description="Peptidase S1" evidence="9">
    <location>
        <begin position="97"/>
        <end position="263"/>
    </location>
</feature>
<dbReference type="InterPro" id="IPR009003">
    <property type="entry name" value="Peptidase_S1_PA"/>
</dbReference>
<keyword evidence="2 7" id="KW-0645">Protease</keyword>
<evidence type="ECO:0000256" key="7">
    <source>
        <dbReference type="RuleBase" id="RU004296"/>
    </source>
</evidence>
<dbReference type="PRINTS" id="PR00839">
    <property type="entry name" value="V8PROTEASE"/>
</dbReference>
<feature type="region of interest" description="Disordered" evidence="8">
    <location>
        <begin position="49"/>
        <end position="90"/>
    </location>
</feature>
<dbReference type="InterPro" id="IPR018114">
    <property type="entry name" value="TRYPSIN_HIS"/>
</dbReference>
<evidence type="ECO:0000256" key="5">
    <source>
        <dbReference type="ARBA" id="ARBA00022825"/>
    </source>
</evidence>
<comment type="similarity">
    <text evidence="1 7">Belongs to the peptidase S1B family.</text>
</comment>
<feature type="active site" description="Charge relay system" evidence="6">
    <location>
        <position position="242"/>
    </location>
</feature>
<dbReference type="GO" id="GO:0006508">
    <property type="term" value="P:proteolysis"/>
    <property type="evidence" value="ECO:0007669"/>
    <property type="project" value="UniProtKB-KW"/>
</dbReference>
<dbReference type="PANTHER" id="PTHR15462">
    <property type="entry name" value="SERINE PROTEASE"/>
    <property type="match status" value="1"/>
</dbReference>
<accession>A0AB39Y6Y5</accession>
<proteinExistence type="inferred from homology"/>
<dbReference type="InterPro" id="IPR001254">
    <property type="entry name" value="Trypsin_dom"/>
</dbReference>
<dbReference type="RefSeq" id="WP_136225640.1">
    <property type="nucleotide sequence ID" value="NZ_CP165727.1"/>
</dbReference>
<evidence type="ECO:0000256" key="8">
    <source>
        <dbReference type="SAM" id="MobiDB-lite"/>
    </source>
</evidence>
<dbReference type="Gene3D" id="2.40.10.10">
    <property type="entry name" value="Trypsin-like serine proteases"/>
    <property type="match status" value="2"/>
</dbReference>
<dbReference type="PANTHER" id="PTHR15462:SF8">
    <property type="entry name" value="SERINE PROTEASE"/>
    <property type="match status" value="1"/>
</dbReference>
<reference evidence="10" key="1">
    <citation type="submission" date="2024-08" db="EMBL/GenBank/DDBJ databases">
        <authorList>
            <person name="Yu S.T."/>
        </authorList>
    </citation>
    <scope>NUCLEOTIDE SEQUENCE</scope>
    <source>
        <strain evidence="10">R33</strain>
    </source>
</reference>
<feature type="compositionally biased region" description="Low complexity" evidence="8">
    <location>
        <begin position="52"/>
        <end position="73"/>
    </location>
</feature>
<dbReference type="AlphaFoldDB" id="A0AB39Y6Y5"/>
<evidence type="ECO:0000256" key="1">
    <source>
        <dbReference type="ARBA" id="ARBA00008764"/>
    </source>
</evidence>
<keyword evidence="5 7" id="KW-0720">Serine protease</keyword>
<evidence type="ECO:0000256" key="4">
    <source>
        <dbReference type="ARBA" id="ARBA00022801"/>
    </source>
</evidence>
<dbReference type="EMBL" id="CP165727">
    <property type="protein sequence ID" value="XDV65624.1"/>
    <property type="molecule type" value="Genomic_DNA"/>
</dbReference>
<dbReference type="GO" id="GO:0004252">
    <property type="term" value="F:serine-type endopeptidase activity"/>
    <property type="evidence" value="ECO:0007669"/>
    <property type="project" value="InterPro"/>
</dbReference>
<evidence type="ECO:0000256" key="3">
    <source>
        <dbReference type="ARBA" id="ARBA00022729"/>
    </source>
</evidence>
<feature type="active site" description="Charge relay system" evidence="6">
    <location>
        <position position="121"/>
    </location>
</feature>
<keyword evidence="3" id="KW-0732">Signal</keyword>
<dbReference type="InterPro" id="IPR043504">
    <property type="entry name" value="Peptidase_S1_PA_chymotrypsin"/>
</dbReference>
<protein>
    <recommendedName>
        <fullName evidence="7">Serine protease</fullName>
        <ecNumber evidence="7">3.4.21.-</ecNumber>
    </recommendedName>
</protein>
<sequence>MLRRSKVGGAVAVDKRTVVTGVLCAVAALGASAAMTKVVPAAQGGSGARVEAAAPARPSPSPSSRSQAAKQPQLNTSGTPRPGSPAAFTGALFEGGVQGDHFCTATVVHSPGKNLIVTAGHCLVAGKAGAGGAVFAPAYANGGAPYGAWTIEEVFEDPRWADGTDDDYDLAFARLAPDATGRNIEDVTGAATLDTTGRTGEEITVTGYPADRKVPRTCTASAVRETETEQRFDCADFPGGTSGSAWLAKDGKIIGILTGGDTDDVSTSTILGEYAATLYAKATSASR</sequence>